<evidence type="ECO:0000313" key="7">
    <source>
        <dbReference type="EMBL" id="KAK3103042.1"/>
    </source>
</evidence>
<comment type="caution">
    <text evidence="7">The sequence shown here is derived from an EMBL/GenBank/DDBJ whole genome shotgun (WGS) entry which is preliminary data.</text>
</comment>
<dbReference type="InterPro" id="IPR008952">
    <property type="entry name" value="Tetraspanin_EC2_sf"/>
</dbReference>
<accession>A0AA88YD14</accession>
<evidence type="ECO:0000256" key="4">
    <source>
        <dbReference type="ARBA" id="ARBA00022989"/>
    </source>
</evidence>
<keyword evidence="3 6" id="KW-0812">Transmembrane</keyword>
<evidence type="ECO:0000256" key="2">
    <source>
        <dbReference type="ARBA" id="ARBA00006840"/>
    </source>
</evidence>
<keyword evidence="8" id="KW-1185">Reference proteome</keyword>
<feature type="transmembrane region" description="Helical" evidence="6">
    <location>
        <begin position="198"/>
        <end position="224"/>
    </location>
</feature>
<feature type="transmembrane region" description="Helical" evidence="6">
    <location>
        <begin position="46"/>
        <end position="73"/>
    </location>
</feature>
<dbReference type="InterPro" id="IPR018499">
    <property type="entry name" value="Tetraspanin/Peripherin"/>
</dbReference>
<evidence type="ECO:0000256" key="3">
    <source>
        <dbReference type="ARBA" id="ARBA00022692"/>
    </source>
</evidence>
<dbReference type="Pfam" id="PF00335">
    <property type="entry name" value="Tetraspanin"/>
    <property type="match status" value="1"/>
</dbReference>
<evidence type="ECO:0000256" key="1">
    <source>
        <dbReference type="ARBA" id="ARBA00004141"/>
    </source>
</evidence>
<comment type="subcellular location">
    <subcellularLocation>
        <location evidence="1 6">Membrane</location>
        <topology evidence="1 6">Multi-pass membrane protein</topology>
    </subcellularLocation>
</comment>
<dbReference type="InterPro" id="IPR000301">
    <property type="entry name" value="Tetraspanin_animals"/>
</dbReference>
<dbReference type="Gene3D" id="1.10.1450.10">
    <property type="entry name" value="Tetraspanin"/>
    <property type="match status" value="1"/>
</dbReference>
<protein>
    <recommendedName>
        <fullName evidence="6">Tetraspanin</fullName>
    </recommendedName>
</protein>
<comment type="caution">
    <text evidence="6">Lacks conserved residue(s) required for the propagation of feature annotation.</text>
</comment>
<sequence>MNDYLDKDERQSYQITTYIFVAAGGYLLIFSIIGIFAAIKPRIKCLLIIYIVCLFISMFLLIGGAVWCFIYRVEIKKEIQNSSVMTEILKKDYGKDDSVTKTFDFIQEQLQCCGGVKFEDYKKSEWLKALKVSKPEDLNVKQDNVVPGTCCEGHGTNETKAVEYCIVYDDRLQPNDIHDKLWRKGCGQAVADMFSENLLIAAGVAVGVLFVLLLGIIFSALLLFNMRSFSYQHTDDDVVYEMARSQEKSPYPTRGTGPYANLYNN</sequence>
<proteinExistence type="inferred from homology"/>
<keyword evidence="5 6" id="KW-0472">Membrane</keyword>
<evidence type="ECO:0000313" key="8">
    <source>
        <dbReference type="Proteomes" id="UP001186944"/>
    </source>
</evidence>
<reference evidence="7" key="1">
    <citation type="submission" date="2019-08" db="EMBL/GenBank/DDBJ databases">
        <title>The improved chromosome-level genome for the pearl oyster Pinctada fucata martensii using PacBio sequencing and Hi-C.</title>
        <authorList>
            <person name="Zheng Z."/>
        </authorList>
    </citation>
    <scope>NUCLEOTIDE SEQUENCE</scope>
    <source>
        <strain evidence="7">ZZ-2019</strain>
        <tissue evidence="7">Adductor muscle</tissue>
    </source>
</reference>
<dbReference type="PANTHER" id="PTHR19282:SF544">
    <property type="entry name" value="TETRASPANIN"/>
    <property type="match status" value="1"/>
</dbReference>
<comment type="similarity">
    <text evidence="2 6">Belongs to the tetraspanin (TM4SF) family.</text>
</comment>
<gene>
    <name evidence="7" type="ORF">FSP39_015976</name>
</gene>
<dbReference type="AlphaFoldDB" id="A0AA88YD14"/>
<evidence type="ECO:0000256" key="6">
    <source>
        <dbReference type="RuleBase" id="RU361218"/>
    </source>
</evidence>
<organism evidence="7 8">
    <name type="scientific">Pinctada imbricata</name>
    <name type="common">Atlantic pearl-oyster</name>
    <name type="synonym">Pinctada martensii</name>
    <dbReference type="NCBI Taxonomy" id="66713"/>
    <lineage>
        <taxon>Eukaryota</taxon>
        <taxon>Metazoa</taxon>
        <taxon>Spiralia</taxon>
        <taxon>Lophotrochozoa</taxon>
        <taxon>Mollusca</taxon>
        <taxon>Bivalvia</taxon>
        <taxon>Autobranchia</taxon>
        <taxon>Pteriomorphia</taxon>
        <taxon>Pterioida</taxon>
        <taxon>Pterioidea</taxon>
        <taxon>Pteriidae</taxon>
        <taxon>Pinctada</taxon>
    </lineage>
</organism>
<keyword evidence="4 6" id="KW-1133">Transmembrane helix</keyword>
<evidence type="ECO:0000256" key="5">
    <source>
        <dbReference type="ARBA" id="ARBA00023136"/>
    </source>
</evidence>
<dbReference type="SUPFAM" id="SSF48652">
    <property type="entry name" value="Tetraspanin"/>
    <property type="match status" value="1"/>
</dbReference>
<dbReference type="EMBL" id="VSWD01000005">
    <property type="protein sequence ID" value="KAK3103042.1"/>
    <property type="molecule type" value="Genomic_DNA"/>
</dbReference>
<dbReference type="Proteomes" id="UP001186944">
    <property type="component" value="Unassembled WGS sequence"/>
</dbReference>
<name>A0AA88YD14_PINIB</name>
<feature type="transmembrane region" description="Helical" evidence="6">
    <location>
        <begin position="15"/>
        <end position="39"/>
    </location>
</feature>
<dbReference type="PANTHER" id="PTHR19282">
    <property type="entry name" value="TETRASPANIN"/>
    <property type="match status" value="1"/>
</dbReference>
<dbReference type="GO" id="GO:0005886">
    <property type="term" value="C:plasma membrane"/>
    <property type="evidence" value="ECO:0007669"/>
    <property type="project" value="TreeGrafter"/>
</dbReference>
<dbReference type="PRINTS" id="PR00259">
    <property type="entry name" value="TMFOUR"/>
</dbReference>
<dbReference type="PIRSF" id="PIRSF002419">
    <property type="entry name" value="Tetraspanin"/>
    <property type="match status" value="1"/>
</dbReference>